<dbReference type="PANTHER" id="PTHR48081">
    <property type="entry name" value="AB HYDROLASE SUPERFAMILY PROTEIN C4A8.06C"/>
    <property type="match status" value="1"/>
</dbReference>
<dbReference type="InterPro" id="IPR013094">
    <property type="entry name" value="AB_hydrolase_3"/>
</dbReference>
<dbReference type="KEGG" id="mpsc:MPSYJ_51280"/>
<keyword evidence="5" id="KW-1185">Reference proteome</keyword>
<reference evidence="4 5" key="1">
    <citation type="journal article" date="2019" name="Emerg. Microbes Infect.">
        <title>Comprehensive subspecies identification of 175 nontuberculous mycobacteria species based on 7547 genomic profiles.</title>
        <authorList>
            <person name="Matsumoto Y."/>
            <person name="Kinjo T."/>
            <person name="Motooka D."/>
            <person name="Nabeya D."/>
            <person name="Jung N."/>
            <person name="Uechi K."/>
            <person name="Horii T."/>
            <person name="Iida T."/>
            <person name="Fujita J."/>
            <person name="Nakamura S."/>
        </authorList>
    </citation>
    <scope>NUCLEOTIDE SEQUENCE [LARGE SCALE GENOMIC DNA]</scope>
    <source>
        <strain evidence="4 5">JCM 13323</strain>
    </source>
</reference>
<gene>
    <name evidence="4" type="ORF">MPSYJ_51280</name>
</gene>
<feature type="domain" description="Alpha/beta hydrolase fold-3" evidence="3">
    <location>
        <begin position="265"/>
        <end position="462"/>
    </location>
</feature>
<sequence>MKYADTEAVSPLWTAPTEPPGVPDTDTTHAVASISGARSSNTAVIVRKELDTAATAVGPPSIEITEPAAAAPAAVSMSATMFFTAEVATATKAPPAPTTPATEPTPWTLLAFARRESEQAFSRPLTTIEPLATQSPTELLTDTTVVTSQLIDPVITGEVRVPSQAPAALVAHASLDITTPQAMFTGEPSIVSRVFTGFYRVLGAVGELLGVDITTPAGRLLSNYRPPWFIRRGLTVQRNEFEGMSVWTLQSCESTSEKTVVAVPGSAFVWPPTLFHWLNYAAMARNTGAAVVVPIYSVVPRGGTAGTVVPAIADLISSGIDQRGAENVSVYGDSLGGTIGLAAVQELVRRGNPVPSHMVLISPALDLTFSNPAIQFVDDPVFSGLFFSHVRHNAQVWAGGLDVTDPLVSPLFGSLAGLPPTALYFGSLEILAPDGLVLQDTALATPGADFTFILREGEIHIWAVNPILPETRAVLPDIYRQLAIAQ</sequence>
<evidence type="ECO:0000256" key="1">
    <source>
        <dbReference type="ARBA" id="ARBA00022801"/>
    </source>
</evidence>
<keyword evidence="1" id="KW-0378">Hydrolase</keyword>
<dbReference type="PANTHER" id="PTHR48081:SF8">
    <property type="entry name" value="ALPHA_BETA HYDROLASE FOLD-3 DOMAIN-CONTAINING PROTEIN-RELATED"/>
    <property type="match status" value="1"/>
</dbReference>
<dbReference type="GO" id="GO:0016787">
    <property type="term" value="F:hydrolase activity"/>
    <property type="evidence" value="ECO:0007669"/>
    <property type="project" value="UniProtKB-KW"/>
</dbReference>
<accession>A0A7I7MIQ6</accession>
<proteinExistence type="predicted"/>
<dbReference type="InterPro" id="IPR029058">
    <property type="entry name" value="AB_hydrolase_fold"/>
</dbReference>
<feature type="region of interest" description="Disordered" evidence="2">
    <location>
        <begin position="1"/>
        <end position="23"/>
    </location>
</feature>
<dbReference type="Gene3D" id="3.40.50.1820">
    <property type="entry name" value="alpha/beta hydrolase"/>
    <property type="match status" value="1"/>
</dbReference>
<organism evidence="4 5">
    <name type="scientific">Mycolicibacterium psychrotolerans</name>
    <dbReference type="NCBI Taxonomy" id="216929"/>
    <lineage>
        <taxon>Bacteria</taxon>
        <taxon>Bacillati</taxon>
        <taxon>Actinomycetota</taxon>
        <taxon>Actinomycetes</taxon>
        <taxon>Mycobacteriales</taxon>
        <taxon>Mycobacteriaceae</taxon>
        <taxon>Mycolicibacterium</taxon>
    </lineage>
</organism>
<dbReference type="EMBL" id="AP022574">
    <property type="protein sequence ID" value="BBX71667.1"/>
    <property type="molecule type" value="Genomic_DNA"/>
</dbReference>
<evidence type="ECO:0000313" key="4">
    <source>
        <dbReference type="EMBL" id="BBX71667.1"/>
    </source>
</evidence>
<dbReference type="InterPro" id="IPR050300">
    <property type="entry name" value="GDXG_lipolytic_enzyme"/>
</dbReference>
<dbReference type="Pfam" id="PF07859">
    <property type="entry name" value="Abhydrolase_3"/>
    <property type="match status" value="1"/>
</dbReference>
<name>A0A7I7MIQ6_9MYCO</name>
<evidence type="ECO:0000259" key="3">
    <source>
        <dbReference type="Pfam" id="PF07859"/>
    </source>
</evidence>
<dbReference type="RefSeq" id="WP_163726446.1">
    <property type="nucleotide sequence ID" value="NZ_AP022574.1"/>
</dbReference>
<dbReference type="AlphaFoldDB" id="A0A7I7MIQ6"/>
<protein>
    <recommendedName>
        <fullName evidence="3">Alpha/beta hydrolase fold-3 domain-containing protein</fullName>
    </recommendedName>
</protein>
<dbReference type="Proteomes" id="UP000466514">
    <property type="component" value="Chromosome"/>
</dbReference>
<dbReference type="SUPFAM" id="SSF53474">
    <property type="entry name" value="alpha/beta-Hydrolases"/>
    <property type="match status" value="1"/>
</dbReference>
<evidence type="ECO:0000313" key="5">
    <source>
        <dbReference type="Proteomes" id="UP000466514"/>
    </source>
</evidence>
<evidence type="ECO:0000256" key="2">
    <source>
        <dbReference type="SAM" id="MobiDB-lite"/>
    </source>
</evidence>